<dbReference type="Proteomes" id="UP000777774">
    <property type="component" value="Unassembled WGS sequence"/>
</dbReference>
<organism evidence="2 3">
    <name type="scientific">Cellulomonas septica</name>
    <dbReference type="NCBI Taxonomy" id="285080"/>
    <lineage>
        <taxon>Bacteria</taxon>
        <taxon>Bacillati</taxon>
        <taxon>Actinomycetota</taxon>
        <taxon>Actinomycetes</taxon>
        <taxon>Micrococcales</taxon>
        <taxon>Cellulomonadaceae</taxon>
        <taxon>Cellulomonas</taxon>
    </lineage>
</organism>
<accession>A0ABX1K1I4</accession>
<evidence type="ECO:0000313" key="2">
    <source>
        <dbReference type="EMBL" id="NKY40096.1"/>
    </source>
</evidence>
<protein>
    <recommendedName>
        <fullName evidence="4">WXG100 family type VII secretion target</fullName>
    </recommendedName>
</protein>
<evidence type="ECO:0000256" key="1">
    <source>
        <dbReference type="SAM" id="MobiDB-lite"/>
    </source>
</evidence>
<feature type="non-terminal residue" evidence="2">
    <location>
        <position position="492"/>
    </location>
</feature>
<reference evidence="2 3" key="1">
    <citation type="submission" date="2020-04" db="EMBL/GenBank/DDBJ databases">
        <title>MicrobeNet Type strains.</title>
        <authorList>
            <person name="Nicholson A.C."/>
        </authorList>
    </citation>
    <scope>NUCLEOTIDE SEQUENCE [LARGE SCALE GENOMIC DNA]</scope>
    <source>
        <strain evidence="2 3">ATCC BAA-787</strain>
    </source>
</reference>
<dbReference type="EMBL" id="JAAXOY010000272">
    <property type="protein sequence ID" value="NKY40096.1"/>
    <property type="molecule type" value="Genomic_DNA"/>
</dbReference>
<evidence type="ECO:0008006" key="4">
    <source>
        <dbReference type="Google" id="ProtNLM"/>
    </source>
</evidence>
<keyword evidence="3" id="KW-1185">Reference proteome</keyword>
<gene>
    <name evidence="2" type="ORF">HGA02_11300</name>
</gene>
<comment type="caution">
    <text evidence="2">The sequence shown here is derived from an EMBL/GenBank/DDBJ whole genome shotgun (WGS) entry which is preliminary data.</text>
</comment>
<feature type="compositionally biased region" description="Low complexity" evidence="1">
    <location>
        <begin position="460"/>
        <end position="473"/>
    </location>
</feature>
<proteinExistence type="predicted"/>
<name>A0ABX1K1I4_9CELL</name>
<dbReference type="RefSeq" id="WP_210728457.1">
    <property type="nucleotide sequence ID" value="NZ_JAAXOY010000272.1"/>
</dbReference>
<evidence type="ECO:0000313" key="3">
    <source>
        <dbReference type="Proteomes" id="UP000777774"/>
    </source>
</evidence>
<feature type="region of interest" description="Disordered" evidence="1">
    <location>
        <begin position="395"/>
        <end position="492"/>
    </location>
</feature>
<sequence length="492" mass="50969">MTDQCYASGINPYAIPGADLDPDGLIAAADGLSAQGASVREHGADALNKWRGLAGHYEAPEASTLFVVMDPVETKSRQFGDDVEKVAAALKTYAEAIRPIKASLAAVKSDAYAFRSKIASNAEWEYDQDLVDENTALVSRVNAEQVKLWEAERTCANAIRALYGAEPWHAMTGEDDPLGYGLDSLPTDAAMPWGSEVERKDHCPKSAAVQVKRFVWDGVVVDGLWGTVVGLGQLVGIKDWSWSWDTMKTTWVGMGGLIGYADGEWSWGNAGNAWLGLGKGLISWDTWEDDPSRAAGGAIFNVATIFIPAGAAVSGSKGAATAAGAAGKAARVSSWLSKGARVLEFVDPISLGLKGVGALPKLGDLLTNMKMVDDLGKAIDIDVADVGTTLDDVPTNLGDDLGSNIPVRDPDRVDVGGTTGADVPEPVKVPEHQLVGTDGNPVHDTTPGGTGSGADDLLDGGTTRPPGSTTGGTDAPTGGSHDPATGGSGTGT</sequence>